<dbReference type="EMBL" id="JARPMG010000010">
    <property type="protein sequence ID" value="KAJ8097868.1"/>
    <property type="molecule type" value="Genomic_DNA"/>
</dbReference>
<feature type="compositionally biased region" description="Basic and acidic residues" evidence="1">
    <location>
        <begin position="337"/>
        <end position="346"/>
    </location>
</feature>
<evidence type="ECO:0000313" key="3">
    <source>
        <dbReference type="Proteomes" id="UP001217417"/>
    </source>
</evidence>
<feature type="region of interest" description="Disordered" evidence="1">
    <location>
        <begin position="259"/>
        <end position="359"/>
    </location>
</feature>
<accession>A0AAD7VQ54</accession>
<feature type="region of interest" description="Disordered" evidence="1">
    <location>
        <begin position="182"/>
        <end position="234"/>
    </location>
</feature>
<keyword evidence="3" id="KW-1185">Reference proteome</keyword>
<dbReference type="PANTHER" id="PTHR16291:SF0">
    <property type="entry name" value="NUCLEAR CAP-BINDING PROTEIN SUBUNIT 3"/>
    <property type="match status" value="1"/>
</dbReference>
<dbReference type="GeneID" id="80883642"/>
<dbReference type="PANTHER" id="PTHR16291">
    <property type="entry name" value="NUCLEAR CAP-BINDING PROTEIN SUBUNIT 3"/>
    <property type="match status" value="1"/>
</dbReference>
<dbReference type="GO" id="GO:0005634">
    <property type="term" value="C:nucleus"/>
    <property type="evidence" value="ECO:0007669"/>
    <property type="project" value="TreeGrafter"/>
</dbReference>
<protein>
    <submittedName>
        <fullName evidence="2">Uncharacterized protein</fullName>
    </submittedName>
</protein>
<feature type="compositionally biased region" description="Basic residues" evidence="1">
    <location>
        <begin position="347"/>
        <end position="359"/>
    </location>
</feature>
<gene>
    <name evidence="2" type="ORF">POJ06DRAFT_260351</name>
</gene>
<dbReference type="Pfam" id="PF10309">
    <property type="entry name" value="NCBP3"/>
    <property type="match status" value="1"/>
</dbReference>
<evidence type="ECO:0000256" key="1">
    <source>
        <dbReference type="SAM" id="MobiDB-lite"/>
    </source>
</evidence>
<dbReference type="RefSeq" id="XP_056041318.1">
    <property type="nucleotide sequence ID" value="XM_056188476.1"/>
</dbReference>
<sequence length="359" mass="40855">MNVEINAAPVMAETVLPVTDIGINIDDPELLEEDAMLMEVDQNVDTNASTTDQTAQLEDTESASLRPEAVLLYGVDHLSTDDMKSYASHYFPQIAPEIEWVDDSSVLFVFDSESTAKRALDAFTSEAEYYDQPPEAAALRSAKVHPKNGKYTLKVRAALQTDRKTKRSRERSKYYLFYGDPREEDYEQRQQETRSRRNRRRSASPEKSAHMDLVEFSRGRRRENNDDDFPSVLKDTYTPITKSWAKASSIDRYIPSVRDSVSVSRRMDRHAPRDPPRRRSISPDRHRGGSRVRTSDAGLPERINDDVSSRSLAVRLGKDGNGGNPDKRVSDFASRLSVKESDDSNGGRRRRRAHHLEFD</sequence>
<comment type="caution">
    <text evidence="2">The sequence shown here is derived from an EMBL/GenBank/DDBJ whole genome shotgun (WGS) entry which is preliminary data.</text>
</comment>
<feature type="compositionally biased region" description="Basic and acidic residues" evidence="1">
    <location>
        <begin position="265"/>
        <end position="287"/>
    </location>
</feature>
<organism evidence="2 3">
    <name type="scientific">Lipomyces tetrasporus</name>
    <dbReference type="NCBI Taxonomy" id="54092"/>
    <lineage>
        <taxon>Eukaryota</taxon>
        <taxon>Fungi</taxon>
        <taxon>Dikarya</taxon>
        <taxon>Ascomycota</taxon>
        <taxon>Saccharomycotina</taxon>
        <taxon>Lipomycetes</taxon>
        <taxon>Lipomycetales</taxon>
        <taxon>Lipomycetaceae</taxon>
        <taxon>Lipomyces</taxon>
    </lineage>
</organism>
<feature type="compositionally biased region" description="Basic and acidic residues" evidence="1">
    <location>
        <begin position="203"/>
        <end position="224"/>
    </location>
</feature>
<dbReference type="AlphaFoldDB" id="A0AAD7VQ54"/>
<proteinExistence type="predicted"/>
<evidence type="ECO:0000313" key="2">
    <source>
        <dbReference type="EMBL" id="KAJ8097868.1"/>
    </source>
</evidence>
<dbReference type="InterPro" id="IPR019416">
    <property type="entry name" value="NCBP3"/>
</dbReference>
<dbReference type="GO" id="GO:0000340">
    <property type="term" value="F:RNA 7-methylguanosine cap binding"/>
    <property type="evidence" value="ECO:0007669"/>
    <property type="project" value="InterPro"/>
</dbReference>
<reference evidence="2" key="1">
    <citation type="submission" date="2023-03" db="EMBL/GenBank/DDBJ databases">
        <title>Near-Complete genome sequence of Lipomyces tetrasporous NRRL Y-64009, an oleaginous yeast capable of growing on lignocellulosic hydrolysates.</title>
        <authorList>
            <consortium name="Lawrence Berkeley National Laboratory"/>
            <person name="Jagtap S.S."/>
            <person name="Liu J.-J."/>
            <person name="Walukiewicz H.E."/>
            <person name="Pangilinan J."/>
            <person name="Lipzen A."/>
            <person name="Ahrendt S."/>
            <person name="Koriabine M."/>
            <person name="Cobaugh K."/>
            <person name="Salamov A."/>
            <person name="Yoshinaga Y."/>
            <person name="Ng V."/>
            <person name="Daum C."/>
            <person name="Grigoriev I.V."/>
            <person name="Slininger P.J."/>
            <person name="Dien B.S."/>
            <person name="Jin Y.-S."/>
            <person name="Rao C.V."/>
        </authorList>
    </citation>
    <scope>NUCLEOTIDE SEQUENCE</scope>
    <source>
        <strain evidence="2">NRRL Y-64009</strain>
    </source>
</reference>
<name>A0AAD7VQ54_9ASCO</name>
<dbReference type="Proteomes" id="UP001217417">
    <property type="component" value="Unassembled WGS sequence"/>
</dbReference>
<dbReference type="GO" id="GO:0003729">
    <property type="term" value="F:mRNA binding"/>
    <property type="evidence" value="ECO:0007669"/>
    <property type="project" value="InterPro"/>
</dbReference>